<dbReference type="SUPFAM" id="SSF140500">
    <property type="entry name" value="BAS1536-like"/>
    <property type="match status" value="1"/>
</dbReference>
<dbReference type="Gene3D" id="4.10.280.10">
    <property type="entry name" value="Helix-loop-helix DNA-binding domain"/>
    <property type="match status" value="1"/>
</dbReference>
<gene>
    <name evidence="1" type="ORF">CY96_28735</name>
</gene>
<dbReference type="GO" id="GO:0043937">
    <property type="term" value="P:regulation of sporulation"/>
    <property type="evidence" value="ECO:0007669"/>
    <property type="project" value="InterPro"/>
</dbReference>
<evidence type="ECO:0000313" key="1">
    <source>
        <dbReference type="EMBL" id="AHX21775.1"/>
    </source>
</evidence>
<proteinExistence type="predicted"/>
<dbReference type="KEGG" id="bby:CY96_28735"/>
<dbReference type="InterPro" id="IPR018540">
    <property type="entry name" value="Spo0E-like"/>
</dbReference>
<dbReference type="Proteomes" id="UP000031778">
    <property type="component" value="Plasmid pBb"/>
</dbReference>
<name>A0A9W3PU37_9BACI</name>
<keyword evidence="1" id="KW-0614">Plasmid</keyword>
<evidence type="ECO:0000313" key="2">
    <source>
        <dbReference type="Proteomes" id="UP000031778"/>
    </source>
</evidence>
<dbReference type="GO" id="GO:0046983">
    <property type="term" value="F:protein dimerization activity"/>
    <property type="evidence" value="ECO:0007669"/>
    <property type="project" value="InterPro"/>
</dbReference>
<dbReference type="PANTHER" id="PTHR41263">
    <property type="entry name" value="ASPARTYL-PHOSPHATE PHOSPHATASE YISI"/>
    <property type="match status" value="1"/>
</dbReference>
<reference evidence="2" key="1">
    <citation type="submission" date="2014-03" db="EMBL/GenBank/DDBJ databases">
        <title>The Complete Genome Sequence of Bacillus bombyseptieus.</title>
        <authorList>
            <person name="Cheng T."/>
            <person name="Lin P."/>
            <person name="Jin S."/>
            <person name="Wu Y."/>
            <person name="Fu B."/>
            <person name="Long R."/>
            <person name="Liu D."/>
            <person name="Guo Y."/>
            <person name="Peng L."/>
            <person name="Xia Q."/>
        </authorList>
    </citation>
    <scope>NUCLEOTIDE SEQUENCE [LARGE SCALE GENOMIC DNA]</scope>
    <source>
        <strain evidence="2">wang</strain>
        <plasmid evidence="2">pBb</plasmid>
    </source>
</reference>
<dbReference type="Pfam" id="PF09388">
    <property type="entry name" value="SpoOE-like"/>
    <property type="match status" value="1"/>
</dbReference>
<dbReference type="AlphaFoldDB" id="A0A9W3PU37"/>
<dbReference type="InterPro" id="IPR037208">
    <property type="entry name" value="Spo0E-like_sf"/>
</dbReference>
<accession>A0A9W3PU37</accession>
<dbReference type="InterPro" id="IPR036638">
    <property type="entry name" value="HLH_DNA-bd_sf"/>
</dbReference>
<organism evidence="1 2">
    <name type="scientific">Bacillus bombysepticus str. Wang</name>
    <dbReference type="NCBI Taxonomy" id="1330043"/>
    <lineage>
        <taxon>Bacteria</taxon>
        <taxon>Bacillati</taxon>
        <taxon>Bacillota</taxon>
        <taxon>Bacilli</taxon>
        <taxon>Bacillales</taxon>
        <taxon>Bacillaceae</taxon>
        <taxon>Bacillus</taxon>
        <taxon>Bacillus cereus group</taxon>
    </lineage>
</organism>
<geneLocation type="plasmid" evidence="1 2">
    <name>pBb</name>
</geneLocation>
<dbReference type="RefSeq" id="WP_000425964.1">
    <property type="nucleotide sequence ID" value="NZ_CP007513.1"/>
</dbReference>
<protein>
    <submittedName>
        <fullName evidence="1">Stage 0 sporulation regulatory protein</fullName>
    </submittedName>
</protein>
<dbReference type="InterPro" id="IPR053028">
    <property type="entry name" value="Spo0E-like_phosphatase"/>
</dbReference>
<dbReference type="EMBL" id="CP007513">
    <property type="protein sequence ID" value="AHX21775.1"/>
    <property type="molecule type" value="Genomic_DNA"/>
</dbReference>
<keyword evidence="2" id="KW-1185">Reference proteome</keyword>
<sequence length="53" mass="6455">MEMRNLQKLIEDKKVELIKLVDKYGFRHQQVLSLSQDIDKLINHIIYISHKYK</sequence>
<dbReference type="PANTHER" id="PTHR41263:SF1">
    <property type="entry name" value="ASPARTYL-PHOSPHATE PHOSPHATASE YISI"/>
    <property type="match status" value="1"/>
</dbReference>